<dbReference type="PANTHER" id="PTHR45527:SF1">
    <property type="entry name" value="FATTY ACID SYNTHASE"/>
    <property type="match status" value="1"/>
</dbReference>
<dbReference type="CDD" id="cd12116">
    <property type="entry name" value="A_NRPS_Ta1_like"/>
    <property type="match status" value="1"/>
</dbReference>
<dbReference type="EMBL" id="JBHMEW010000037">
    <property type="protein sequence ID" value="MFB9211024.1"/>
    <property type="molecule type" value="Genomic_DNA"/>
</dbReference>
<proteinExistence type="predicted"/>
<evidence type="ECO:0000313" key="2">
    <source>
        <dbReference type="EMBL" id="MFB9211024.1"/>
    </source>
</evidence>
<dbReference type="CDD" id="cd19531">
    <property type="entry name" value="LCL_NRPS-like"/>
    <property type="match status" value="1"/>
</dbReference>
<dbReference type="InterPro" id="IPR000873">
    <property type="entry name" value="AMP-dep_synth/lig_dom"/>
</dbReference>
<dbReference type="Gene3D" id="3.30.559.10">
    <property type="entry name" value="Chloramphenicol acetyltransferase-like domain"/>
    <property type="match status" value="1"/>
</dbReference>
<dbReference type="SUPFAM" id="SSF56801">
    <property type="entry name" value="Acetyl-CoA synthetase-like"/>
    <property type="match status" value="1"/>
</dbReference>
<dbReference type="Gene3D" id="3.40.50.980">
    <property type="match status" value="2"/>
</dbReference>
<comment type="caution">
    <text evidence="2">The sequence shown here is derived from an EMBL/GenBank/DDBJ whole genome shotgun (WGS) entry which is preliminary data.</text>
</comment>
<dbReference type="InterPro" id="IPR045851">
    <property type="entry name" value="AMP-bd_C_sf"/>
</dbReference>
<dbReference type="Gene3D" id="3.30.300.30">
    <property type="match status" value="1"/>
</dbReference>
<dbReference type="Gene3D" id="1.10.1200.10">
    <property type="entry name" value="ACP-like"/>
    <property type="match status" value="1"/>
</dbReference>
<organism evidence="2 3">
    <name type="scientific">Echinicola jeungdonensis</name>
    <dbReference type="NCBI Taxonomy" id="709343"/>
    <lineage>
        <taxon>Bacteria</taxon>
        <taxon>Pseudomonadati</taxon>
        <taxon>Bacteroidota</taxon>
        <taxon>Cytophagia</taxon>
        <taxon>Cytophagales</taxon>
        <taxon>Cyclobacteriaceae</taxon>
        <taxon>Echinicola</taxon>
    </lineage>
</organism>
<name>A0ABV5J2I1_9BACT</name>
<dbReference type="PROSITE" id="PS50075">
    <property type="entry name" value="CARRIER"/>
    <property type="match status" value="1"/>
</dbReference>
<dbReference type="Pfam" id="PF13193">
    <property type="entry name" value="AMP-binding_C"/>
    <property type="match status" value="1"/>
</dbReference>
<sequence length="1077" mass="121723">MTNKDLSVGKRALLHKWLQRGASGLNKTFISKKPTESPLKLSLPQQRQLFLELLDRGTAVNNLSVLIKLKGNLFLDALEKSTNQILERHESLRTHFVFGLGMPVPEINQKAKIIIPVINLKSYETEDPDKLVRQLAEKEVLKPFDLTQAPLIQLKLFQANDQVHYLLVIAHHTVADGWSLGVFLNELISFYKANVKGENVQLIDLPIQYADFAYWQNSKAAQHEAQFSLSYWKEQLAGEIPILDLPIDNPRGSKRTFSGGTHRFVLSKEMAIAIEDLARKEDVTPYMILLTVFYIFLHRYSGQEDIIIGTPVANRSYPEQELLIGVFINTLSLRANLSGNPIFRNLLKQVKKVALGAFAHQDLPFEKLVEELKPKRDLNRTPLFQVVFNFQNSPQPKLEMPGLEVTFQDIDTGVSQFDLTLMLSKVREQYHATLEYNKDIFKPTSIQRMFMSFPLLLENAIRYPERPISKLKYLSGMQLSPTSLSRSHSKIEFPRDKCFHHFFEAQAAKKPNNIAVIYNHKHFSYRELNLRANALAKQLLERGVGAGSRVGVWMKRSIEMLVALLAVSKTGAAYVPVHASIPIRRVEFILKDAQVGVLLTNIETKILDNFELSIIRLTENSKFKNGEFSNPNIKIDPEQLAYIIYTSGSTGTPKGVMISHASLTNFLCSMSKSPGICQNDILLAITSLSFDIAALELFLPLMVGATIIIASDELLSQPQELCESIDKFKVSIMQATPAIWQLLLETEWKGRPNLKALCGGDVLSLQLANNLLERVGKLWNMYGPTETTIWSSISLIKKGDTRITIGQPIDNTQLYILDRYQQQLPVNVVGELHIGGEGIARGYVNMPQLTEKKFIPDPFSLQKGAKLYKTGDLARYLADGSIEILDRKDDQVKIQGNRMELGEISALMVQHPIVKDAITLARQEKSGEKRLVTYFVPKAFDKPLDLGELKEFLGERLPNYMIPNFLIPMNSFPLTPNGKINRKAFPVPEDVRLLSGYIGPRCEEEQILVEIWQNILNIEQVGVNENFFDLGGASLQSLQMVANANMYGLKIKVEDIFEYQTIHELATYLKGENYNMG</sequence>
<dbReference type="InterPro" id="IPR009081">
    <property type="entry name" value="PP-bd_ACP"/>
</dbReference>
<dbReference type="PROSITE" id="PS00455">
    <property type="entry name" value="AMP_BINDING"/>
    <property type="match status" value="1"/>
</dbReference>
<dbReference type="InterPro" id="IPR023213">
    <property type="entry name" value="CAT-like_dom_sf"/>
</dbReference>
<dbReference type="Gene3D" id="3.30.559.30">
    <property type="entry name" value="Nonribosomal peptide synthetase, condensation domain"/>
    <property type="match status" value="1"/>
</dbReference>
<dbReference type="Pfam" id="PF00668">
    <property type="entry name" value="Condensation"/>
    <property type="match status" value="1"/>
</dbReference>
<dbReference type="RefSeq" id="WP_290246178.1">
    <property type="nucleotide sequence ID" value="NZ_JAUFQT010000001.1"/>
</dbReference>
<dbReference type="InterPro" id="IPR036736">
    <property type="entry name" value="ACP-like_sf"/>
</dbReference>
<dbReference type="PRINTS" id="PR00154">
    <property type="entry name" value="AMPBINDING"/>
</dbReference>
<protein>
    <submittedName>
        <fullName evidence="2">Amino acid adenylation domain-containing protein</fullName>
    </submittedName>
</protein>
<dbReference type="Gene3D" id="2.30.38.10">
    <property type="entry name" value="Luciferase, Domain 3"/>
    <property type="match status" value="1"/>
</dbReference>
<dbReference type="InterPro" id="IPR010071">
    <property type="entry name" value="AA_adenyl_dom"/>
</dbReference>
<evidence type="ECO:0000259" key="1">
    <source>
        <dbReference type="PROSITE" id="PS50075"/>
    </source>
</evidence>
<dbReference type="Proteomes" id="UP001589654">
    <property type="component" value="Unassembled WGS sequence"/>
</dbReference>
<dbReference type="PANTHER" id="PTHR45527">
    <property type="entry name" value="NONRIBOSOMAL PEPTIDE SYNTHETASE"/>
    <property type="match status" value="1"/>
</dbReference>
<dbReference type="InterPro" id="IPR025110">
    <property type="entry name" value="AMP-bd_C"/>
</dbReference>
<accession>A0ABV5J2I1</accession>
<dbReference type="NCBIfam" id="TIGR01733">
    <property type="entry name" value="AA-adenyl-dom"/>
    <property type="match status" value="1"/>
</dbReference>
<reference evidence="2 3" key="1">
    <citation type="submission" date="2024-09" db="EMBL/GenBank/DDBJ databases">
        <authorList>
            <person name="Sun Q."/>
            <person name="Mori K."/>
        </authorList>
    </citation>
    <scope>NUCLEOTIDE SEQUENCE [LARGE SCALE GENOMIC DNA]</scope>
    <source>
        <strain evidence="2 3">CECT 7682</strain>
    </source>
</reference>
<dbReference type="SUPFAM" id="SSF52777">
    <property type="entry name" value="CoA-dependent acyltransferases"/>
    <property type="match status" value="2"/>
</dbReference>
<dbReference type="InterPro" id="IPR001242">
    <property type="entry name" value="Condensation_dom"/>
</dbReference>
<gene>
    <name evidence="2" type="ORF">ACFFUR_04340</name>
</gene>
<dbReference type="Pfam" id="PF00550">
    <property type="entry name" value="PP-binding"/>
    <property type="match status" value="1"/>
</dbReference>
<dbReference type="SUPFAM" id="SSF47336">
    <property type="entry name" value="ACP-like"/>
    <property type="match status" value="1"/>
</dbReference>
<feature type="domain" description="Carrier" evidence="1">
    <location>
        <begin position="999"/>
        <end position="1073"/>
    </location>
</feature>
<dbReference type="Pfam" id="PF00501">
    <property type="entry name" value="AMP-binding"/>
    <property type="match status" value="1"/>
</dbReference>
<dbReference type="InterPro" id="IPR020459">
    <property type="entry name" value="AMP-binding"/>
</dbReference>
<dbReference type="InterPro" id="IPR020845">
    <property type="entry name" value="AMP-binding_CS"/>
</dbReference>
<keyword evidence="3" id="KW-1185">Reference proteome</keyword>
<evidence type="ECO:0000313" key="3">
    <source>
        <dbReference type="Proteomes" id="UP001589654"/>
    </source>
</evidence>